<dbReference type="Proteomes" id="UP000001194">
    <property type="component" value="Unassembled WGS sequence"/>
</dbReference>
<evidence type="ECO:0000256" key="1">
    <source>
        <dbReference type="SAM" id="MobiDB-lite"/>
    </source>
</evidence>
<protein>
    <submittedName>
        <fullName evidence="2">Predicted protein</fullName>
    </submittedName>
</protein>
<accession>B0DFR0</accession>
<dbReference type="RefSeq" id="XP_001882875.1">
    <property type="nucleotide sequence ID" value="XM_001882840.1"/>
</dbReference>
<organism evidence="3">
    <name type="scientific">Laccaria bicolor (strain S238N-H82 / ATCC MYA-4686)</name>
    <name type="common">Bicoloured deceiver</name>
    <name type="synonym">Laccaria laccata var. bicolor</name>
    <dbReference type="NCBI Taxonomy" id="486041"/>
    <lineage>
        <taxon>Eukaryota</taxon>
        <taxon>Fungi</taxon>
        <taxon>Dikarya</taxon>
        <taxon>Basidiomycota</taxon>
        <taxon>Agaricomycotina</taxon>
        <taxon>Agaricomycetes</taxon>
        <taxon>Agaricomycetidae</taxon>
        <taxon>Agaricales</taxon>
        <taxon>Agaricineae</taxon>
        <taxon>Hydnangiaceae</taxon>
        <taxon>Laccaria</taxon>
    </lineage>
</organism>
<dbReference type="KEGG" id="lbc:LACBIDRAFT_328704"/>
<feature type="region of interest" description="Disordered" evidence="1">
    <location>
        <begin position="127"/>
        <end position="147"/>
    </location>
</feature>
<dbReference type="AlphaFoldDB" id="B0DFR0"/>
<sequence length="436" mass="48114">MQPDTYCNLCLSPLTLCPYHSQLSQKLPSVEFATSEIGTMERPVVASPQYQHLLAIHTPFNFMQDLPSAVPEFGQGDMINPIGLQGNWQPLLPTDATVSGVGAGGPPPQPVASSPAQVFAANRRRTRPTPGRFVNRSPCNSRDASEDHTETPLFMFRIILRTIQLDGSSHKTRSEAEKIGGFDAIAAVWTHIDLRVIIIPTVPALFSNVVSSVSLPDPSPSSHGASPKASSHIEITPIDQQLNEISTAPCNSNFPRIVRQNSVIFLDRSTRPRRPYPILSRPAKAYNFVFRDPSPTLAGPTPHELTLLAEHRILHSEDATSTPPSRDTPFLLLLAIPDARPSDPFSTPPFPTTSIIELPRILALPHETRTLPKPCVAKFMGRGKKYWDLFGQVFSMPKRRRALSKPQVNGHCQALAEDRDLLNGRVLRRVWPMTLA</sequence>
<reference evidence="2 3" key="1">
    <citation type="journal article" date="2008" name="Nature">
        <title>The genome of Laccaria bicolor provides insights into mycorrhizal symbiosis.</title>
        <authorList>
            <person name="Martin F."/>
            <person name="Aerts A."/>
            <person name="Ahren D."/>
            <person name="Brun A."/>
            <person name="Danchin E.G.J."/>
            <person name="Duchaussoy F."/>
            <person name="Gibon J."/>
            <person name="Kohler A."/>
            <person name="Lindquist E."/>
            <person name="Pereda V."/>
            <person name="Salamov A."/>
            <person name="Shapiro H.J."/>
            <person name="Wuyts J."/>
            <person name="Blaudez D."/>
            <person name="Buee M."/>
            <person name="Brokstein P."/>
            <person name="Canbaeck B."/>
            <person name="Cohen D."/>
            <person name="Courty P.E."/>
            <person name="Coutinho P.M."/>
            <person name="Delaruelle C."/>
            <person name="Detter J.C."/>
            <person name="Deveau A."/>
            <person name="DiFazio S."/>
            <person name="Duplessis S."/>
            <person name="Fraissinet-Tachet L."/>
            <person name="Lucic E."/>
            <person name="Frey-Klett P."/>
            <person name="Fourrey C."/>
            <person name="Feussner I."/>
            <person name="Gay G."/>
            <person name="Grimwood J."/>
            <person name="Hoegger P.J."/>
            <person name="Jain P."/>
            <person name="Kilaru S."/>
            <person name="Labbe J."/>
            <person name="Lin Y.C."/>
            <person name="Legue V."/>
            <person name="Le Tacon F."/>
            <person name="Marmeisse R."/>
            <person name="Melayah D."/>
            <person name="Montanini B."/>
            <person name="Muratet M."/>
            <person name="Nehls U."/>
            <person name="Niculita-Hirzel H."/>
            <person name="Oudot-Le Secq M.P."/>
            <person name="Peter M."/>
            <person name="Quesneville H."/>
            <person name="Rajashekar B."/>
            <person name="Reich M."/>
            <person name="Rouhier N."/>
            <person name="Schmutz J."/>
            <person name="Yin T."/>
            <person name="Chalot M."/>
            <person name="Henrissat B."/>
            <person name="Kuees U."/>
            <person name="Lucas S."/>
            <person name="Van de Peer Y."/>
            <person name="Podila G.K."/>
            <person name="Polle A."/>
            <person name="Pukkila P.J."/>
            <person name="Richardson P.M."/>
            <person name="Rouze P."/>
            <person name="Sanders I.R."/>
            <person name="Stajich J.E."/>
            <person name="Tunlid A."/>
            <person name="Tuskan G."/>
            <person name="Grigoriev I.V."/>
        </authorList>
    </citation>
    <scope>NUCLEOTIDE SEQUENCE [LARGE SCALE GENOMIC DNA]</scope>
    <source>
        <strain evidence="3">S238N-H82 / ATCC MYA-4686</strain>
    </source>
</reference>
<evidence type="ECO:0000313" key="3">
    <source>
        <dbReference type="Proteomes" id="UP000001194"/>
    </source>
</evidence>
<dbReference type="HOGENOM" id="CLU_628605_0_0_1"/>
<name>B0DFR0_LACBS</name>
<gene>
    <name evidence="2" type="ORF">LACBIDRAFT_328704</name>
</gene>
<keyword evidence="3" id="KW-1185">Reference proteome</keyword>
<dbReference type="GeneID" id="6078420"/>
<proteinExistence type="predicted"/>
<evidence type="ECO:0000313" key="2">
    <source>
        <dbReference type="EMBL" id="EDR06503.1"/>
    </source>
</evidence>
<dbReference type="InParanoid" id="B0DFR0"/>
<dbReference type="EMBL" id="DS547108">
    <property type="protein sequence ID" value="EDR06503.1"/>
    <property type="molecule type" value="Genomic_DNA"/>
</dbReference>